<organism evidence="3 4">
    <name type="scientific">Cesiribacter andamanensis AMV16</name>
    <dbReference type="NCBI Taxonomy" id="1279009"/>
    <lineage>
        <taxon>Bacteria</taxon>
        <taxon>Pseudomonadati</taxon>
        <taxon>Bacteroidota</taxon>
        <taxon>Cytophagia</taxon>
        <taxon>Cytophagales</taxon>
        <taxon>Cesiribacteraceae</taxon>
        <taxon>Cesiribacter</taxon>
    </lineage>
</organism>
<dbReference type="EMBL" id="AODQ01000054">
    <property type="protein sequence ID" value="EMR02562.1"/>
    <property type="molecule type" value="Genomic_DNA"/>
</dbReference>
<evidence type="ECO:0000313" key="3">
    <source>
        <dbReference type="EMBL" id="EMR02562.1"/>
    </source>
</evidence>
<feature type="domain" description="HTH marR-type" evidence="2">
    <location>
        <begin position="27"/>
        <end position="69"/>
    </location>
</feature>
<keyword evidence="4" id="KW-1185">Reference proteome</keyword>
<dbReference type="InterPro" id="IPR000600">
    <property type="entry name" value="ROK"/>
</dbReference>
<dbReference type="PANTHER" id="PTHR18964">
    <property type="entry name" value="ROK (REPRESSOR, ORF, KINASE) FAMILY"/>
    <property type="match status" value="1"/>
</dbReference>
<dbReference type="SUPFAM" id="SSF46785">
    <property type="entry name" value="Winged helix' DNA-binding domain"/>
    <property type="match status" value="1"/>
</dbReference>
<name>M7N5J5_9BACT</name>
<dbReference type="InterPro" id="IPR000835">
    <property type="entry name" value="HTH_MarR-typ"/>
</dbReference>
<dbReference type="RefSeq" id="WP_009195707.1">
    <property type="nucleotide sequence ID" value="NZ_AODQ01000054.1"/>
</dbReference>
<dbReference type="InterPro" id="IPR043129">
    <property type="entry name" value="ATPase_NBD"/>
</dbReference>
<dbReference type="AlphaFoldDB" id="M7N5J5"/>
<evidence type="ECO:0000256" key="1">
    <source>
        <dbReference type="ARBA" id="ARBA00006479"/>
    </source>
</evidence>
<protein>
    <submittedName>
        <fullName evidence="3">MarR family protein</fullName>
    </submittedName>
</protein>
<dbReference type="InterPro" id="IPR036390">
    <property type="entry name" value="WH_DNA-bd_sf"/>
</dbReference>
<dbReference type="Proteomes" id="UP000011910">
    <property type="component" value="Unassembled WGS sequence"/>
</dbReference>
<accession>M7N5J5</accession>
<dbReference type="PANTHER" id="PTHR18964:SF149">
    <property type="entry name" value="BIFUNCTIONAL UDP-N-ACETYLGLUCOSAMINE 2-EPIMERASE_N-ACETYLMANNOSAMINE KINASE"/>
    <property type="match status" value="1"/>
</dbReference>
<gene>
    <name evidence="3" type="ORF">ADICEAN_02314</name>
</gene>
<proteinExistence type="inferred from homology"/>
<comment type="caution">
    <text evidence="3">The sequence shown here is derived from an EMBL/GenBank/DDBJ whole genome shotgun (WGS) entry which is preliminary data.</text>
</comment>
<dbReference type="Gene3D" id="1.10.10.10">
    <property type="entry name" value="Winged helix-like DNA-binding domain superfamily/Winged helix DNA-binding domain"/>
    <property type="match status" value="1"/>
</dbReference>
<evidence type="ECO:0000313" key="4">
    <source>
        <dbReference type="Proteomes" id="UP000011910"/>
    </source>
</evidence>
<comment type="similarity">
    <text evidence="1">Belongs to the ROK (NagC/XylR) family.</text>
</comment>
<dbReference type="STRING" id="1279009.ADICEAN_02314"/>
<dbReference type="Gene3D" id="3.30.420.40">
    <property type="match status" value="1"/>
</dbReference>
<dbReference type="InterPro" id="IPR036388">
    <property type="entry name" value="WH-like_DNA-bd_sf"/>
</dbReference>
<dbReference type="SUPFAM" id="SSF53067">
    <property type="entry name" value="Actin-like ATPase domain"/>
    <property type="match status" value="1"/>
</dbReference>
<sequence length="181" mass="20547">MTRTFFEELSNESATGVAYKNVNLKKRVLSYFANVGNATIAEFCKELNLSPPKVNSLLNELMQDGLVQEQGKEGSSGGRRPNLYGLRPDSGFFLGIDVKQQHINIGLTDFQKNLVRLVERHPYELRNDKESLDELCRLINHFIKEFGIPKEKILGIGINLSGRINHTTGYSYSFFIFMKTP</sequence>
<evidence type="ECO:0000259" key="2">
    <source>
        <dbReference type="Pfam" id="PF12802"/>
    </source>
</evidence>
<dbReference type="Pfam" id="PF12802">
    <property type="entry name" value="MarR_2"/>
    <property type="match status" value="1"/>
</dbReference>
<reference evidence="3 4" key="1">
    <citation type="journal article" date="2013" name="Genome Announc.">
        <title>Draft Genome Sequence of Cesiribacter andamanensis Strain AMV16T, Isolated from a Soil Sample from a Mud Volcano in the Andaman Islands, India.</title>
        <authorList>
            <person name="Shivaji S."/>
            <person name="Ara S."/>
            <person name="Begum Z."/>
            <person name="Srinivas T.N."/>
            <person name="Singh A."/>
            <person name="Kumar Pinnaka A."/>
        </authorList>
    </citation>
    <scope>NUCLEOTIDE SEQUENCE [LARGE SCALE GENOMIC DNA]</scope>
    <source>
        <strain evidence="3 4">AMV16</strain>
    </source>
</reference>
<dbReference type="GO" id="GO:0003700">
    <property type="term" value="F:DNA-binding transcription factor activity"/>
    <property type="evidence" value="ECO:0007669"/>
    <property type="project" value="InterPro"/>
</dbReference>
<dbReference type="eggNOG" id="COG1940">
    <property type="taxonomic scope" value="Bacteria"/>
</dbReference>